<evidence type="ECO:0000259" key="2">
    <source>
        <dbReference type="Pfam" id="PF13193"/>
    </source>
</evidence>
<feature type="domain" description="AMP-binding enzyme C-terminal" evidence="2">
    <location>
        <begin position="455"/>
        <end position="532"/>
    </location>
</feature>
<dbReference type="HOGENOM" id="CLU_000022_59_2_1"/>
<dbReference type="InterPro" id="IPR042099">
    <property type="entry name" value="ANL_N_sf"/>
</dbReference>
<dbReference type="SUPFAM" id="SSF56801">
    <property type="entry name" value="Acetyl-CoA synthetase-like"/>
    <property type="match status" value="1"/>
</dbReference>
<evidence type="ECO:0000259" key="1">
    <source>
        <dbReference type="Pfam" id="PF00501"/>
    </source>
</evidence>
<organism evidence="3 4">
    <name type="scientific">Byssochlamys spectabilis (strain No. 5 / NBRC 109023)</name>
    <name type="common">Paecilomyces variotii</name>
    <dbReference type="NCBI Taxonomy" id="1356009"/>
    <lineage>
        <taxon>Eukaryota</taxon>
        <taxon>Fungi</taxon>
        <taxon>Dikarya</taxon>
        <taxon>Ascomycota</taxon>
        <taxon>Pezizomycotina</taxon>
        <taxon>Eurotiomycetes</taxon>
        <taxon>Eurotiomycetidae</taxon>
        <taxon>Eurotiales</taxon>
        <taxon>Thermoascaceae</taxon>
        <taxon>Paecilomyces</taxon>
    </lineage>
</organism>
<dbReference type="CDD" id="cd05911">
    <property type="entry name" value="Firefly_Luc_like"/>
    <property type="match status" value="1"/>
</dbReference>
<dbReference type="InterPro" id="IPR000873">
    <property type="entry name" value="AMP-dep_synth/lig_dom"/>
</dbReference>
<dbReference type="PROSITE" id="PS00455">
    <property type="entry name" value="AMP_BINDING"/>
    <property type="match status" value="1"/>
</dbReference>
<evidence type="ECO:0008006" key="5">
    <source>
        <dbReference type="Google" id="ProtNLM"/>
    </source>
</evidence>
<dbReference type="Gene3D" id="3.40.50.12780">
    <property type="entry name" value="N-terminal domain of ligase-like"/>
    <property type="match status" value="1"/>
</dbReference>
<dbReference type="EMBL" id="BAUL01000171">
    <property type="protein sequence ID" value="GAD96645.1"/>
    <property type="molecule type" value="Genomic_DNA"/>
</dbReference>
<dbReference type="AlphaFoldDB" id="V5I1N5"/>
<reference evidence="4" key="1">
    <citation type="journal article" date="2014" name="Genome Announc.">
        <title>Draft genome sequence of the formaldehyde-resistant fungus Byssochlamys spectabilis No. 5 (anamorph Paecilomyces variotii No. 5) (NBRC109023).</title>
        <authorList>
            <person name="Oka T."/>
            <person name="Ekino K."/>
            <person name="Fukuda K."/>
            <person name="Nomura Y."/>
        </authorList>
    </citation>
    <scope>NUCLEOTIDE SEQUENCE [LARGE SCALE GENOMIC DNA]</scope>
    <source>
        <strain evidence="4">No. 5 / NBRC 109023</strain>
    </source>
</reference>
<dbReference type="InParanoid" id="V5I1N5"/>
<dbReference type="Gene3D" id="3.30.300.30">
    <property type="match status" value="1"/>
</dbReference>
<dbReference type="Pfam" id="PF13193">
    <property type="entry name" value="AMP-binding_C"/>
    <property type="match status" value="1"/>
</dbReference>
<dbReference type="GO" id="GO:0016405">
    <property type="term" value="F:CoA-ligase activity"/>
    <property type="evidence" value="ECO:0007669"/>
    <property type="project" value="TreeGrafter"/>
</dbReference>
<dbReference type="InterPro" id="IPR025110">
    <property type="entry name" value="AMP-bd_C"/>
</dbReference>
<dbReference type="InterPro" id="IPR020845">
    <property type="entry name" value="AMP-binding_CS"/>
</dbReference>
<comment type="caution">
    <text evidence="3">The sequence shown here is derived from an EMBL/GenBank/DDBJ whole genome shotgun (WGS) entry which is preliminary data.</text>
</comment>
<dbReference type="InterPro" id="IPR045851">
    <property type="entry name" value="AMP-bd_C_sf"/>
</dbReference>
<evidence type="ECO:0000313" key="4">
    <source>
        <dbReference type="Proteomes" id="UP000018001"/>
    </source>
</evidence>
<accession>V5I1N5</accession>
<dbReference type="eggNOG" id="KOG1176">
    <property type="taxonomic scope" value="Eukaryota"/>
</dbReference>
<dbReference type="OrthoDB" id="6509636at2759"/>
<sequence length="557" mass="61550">MPRKSPYPDIVIPHCNLLSYLFPDDQPISSNPLWIDALNPSKSLSPAEVLIWIRRLAVGFDKLGIPEESTIMLMTPNHIYVPVVYLATVGSKRRFTGVNPAFTPEEVAYQLKASKATVFLVHPGILEKGLEAAQRANFPSDRIYQFSDNENDIVGTAKSWKSILASQEESRHWSWDPLLGDTSSKTVGVINFSSGTTGLPKGTCISHRNLVANAVQCIHVRFYTPEADSATNPINREKGLSFLPLYHAYSQLWTINISCKLGIPTYIMPRFSFEEFLRSVEAYGITSIEVVPPVLIMLSKREESSKYNLQSLKHIMCGAAPLSCELQNEISTRFGMTIVQGWGMTEVVCVGLMVPGFLHDNTGSVGPLIPNCEAMLVDEDGNEALEEGKPGEVWFRGPQVMLGYLDNEEATKACKTTDGWFKTGDIATFSNGMFTIVDRNKELIKVNGLQVAPAELEALLLQCEGVSDGAVVGINLNDEEKPRAYVSLQPHAKSKLSEGDIVKFVGDRVAKHKRLTGGVSFVDEVPRLASGKIVRKVVKKWAKHDVERLQGETKARL</sequence>
<dbReference type="PANTHER" id="PTHR24096:SF194">
    <property type="entry name" value="AMP-DEPENDENT SYNTHETASE_LIGASE DOMAIN-CONTAINING PROTEIN"/>
    <property type="match status" value="1"/>
</dbReference>
<protein>
    <recommendedName>
        <fullName evidence="5">4-coumarate-CoA ligase</fullName>
    </recommendedName>
</protein>
<feature type="domain" description="AMP-dependent synthetase/ligase" evidence="1">
    <location>
        <begin position="40"/>
        <end position="405"/>
    </location>
</feature>
<dbReference type="Pfam" id="PF00501">
    <property type="entry name" value="AMP-binding"/>
    <property type="match status" value="1"/>
</dbReference>
<evidence type="ECO:0000313" key="3">
    <source>
        <dbReference type="EMBL" id="GAD96645.1"/>
    </source>
</evidence>
<dbReference type="PANTHER" id="PTHR24096">
    <property type="entry name" value="LONG-CHAIN-FATTY-ACID--COA LIGASE"/>
    <property type="match status" value="1"/>
</dbReference>
<gene>
    <name evidence="3" type="ORF">PVAR5_5306</name>
</gene>
<dbReference type="Proteomes" id="UP000018001">
    <property type="component" value="Unassembled WGS sequence"/>
</dbReference>
<keyword evidence="4" id="KW-1185">Reference proteome</keyword>
<proteinExistence type="predicted"/>
<name>V5I1N5_BYSSN</name>